<feature type="domain" description="SOCS box" evidence="5">
    <location>
        <begin position="245"/>
        <end position="293"/>
    </location>
</feature>
<dbReference type="EMBL" id="AAKN02005014">
    <property type="status" value="NOT_ANNOTATED_CDS"/>
    <property type="molecule type" value="Genomic_DNA"/>
</dbReference>
<dbReference type="SMART" id="SM00969">
    <property type="entry name" value="SOCS_box"/>
    <property type="match status" value="1"/>
</dbReference>
<evidence type="ECO:0000256" key="2">
    <source>
        <dbReference type="ARBA" id="ARBA00005949"/>
    </source>
</evidence>
<dbReference type="CDD" id="cd03716">
    <property type="entry name" value="SOCS_ASB_like"/>
    <property type="match status" value="1"/>
</dbReference>
<comment type="similarity">
    <text evidence="2">Belongs to the ankyrin SOCS box (ASB) family.</text>
</comment>
<dbReference type="Ensembl" id="ENSCPOT00000011591.3">
    <property type="protein sequence ID" value="ENSCPOP00000010327.2"/>
    <property type="gene ID" value="ENSCPOG00000011485.4"/>
</dbReference>
<dbReference type="FunCoup" id="H0VJA3">
    <property type="interactions" value="4"/>
</dbReference>
<dbReference type="KEGG" id="cpoc:100716031"/>
<dbReference type="InterPro" id="IPR036036">
    <property type="entry name" value="SOCS_box-like_dom_sf"/>
</dbReference>
<dbReference type="UniPathway" id="UPA00143"/>
<name>H0VJA3_CAVPO</name>
<proteinExistence type="inferred from homology"/>
<dbReference type="InterPro" id="IPR039147">
    <property type="entry name" value="ASB17"/>
</dbReference>
<evidence type="ECO:0000313" key="7">
    <source>
        <dbReference type="Proteomes" id="UP000005447"/>
    </source>
</evidence>
<organism evidence="6 7">
    <name type="scientific">Cavia porcellus</name>
    <name type="common">Guinea pig</name>
    <dbReference type="NCBI Taxonomy" id="10141"/>
    <lineage>
        <taxon>Eukaryota</taxon>
        <taxon>Metazoa</taxon>
        <taxon>Chordata</taxon>
        <taxon>Craniata</taxon>
        <taxon>Vertebrata</taxon>
        <taxon>Euteleostomi</taxon>
        <taxon>Mammalia</taxon>
        <taxon>Eutheria</taxon>
        <taxon>Euarchontoglires</taxon>
        <taxon>Glires</taxon>
        <taxon>Rodentia</taxon>
        <taxon>Hystricomorpha</taxon>
        <taxon>Caviidae</taxon>
        <taxon>Cavia</taxon>
    </lineage>
</organism>
<reference evidence="6" key="2">
    <citation type="submission" date="2025-08" db="UniProtKB">
        <authorList>
            <consortium name="Ensembl"/>
        </authorList>
    </citation>
    <scope>IDENTIFICATION</scope>
    <source>
        <strain evidence="6">2N</strain>
    </source>
</reference>
<dbReference type="PROSITE" id="PS50225">
    <property type="entry name" value="SOCS"/>
    <property type="match status" value="1"/>
</dbReference>
<dbReference type="OrthoDB" id="6419934at2759"/>
<protein>
    <submittedName>
        <fullName evidence="6">Ankyrin repeat and SOCS box containing 17</fullName>
    </submittedName>
</protein>
<accession>H0VJA3</accession>
<dbReference type="GO" id="GO:0061831">
    <property type="term" value="C:apical ectoplasmic specialization"/>
    <property type="evidence" value="ECO:0007669"/>
    <property type="project" value="Ensembl"/>
</dbReference>
<evidence type="ECO:0000256" key="4">
    <source>
        <dbReference type="ARBA" id="ARBA00023043"/>
    </source>
</evidence>
<evidence type="ECO:0000313" key="6">
    <source>
        <dbReference type="Ensembl" id="ENSCPOP00000010327.2"/>
    </source>
</evidence>
<dbReference type="GO" id="GO:0000209">
    <property type="term" value="P:protein polyubiquitination"/>
    <property type="evidence" value="ECO:0007669"/>
    <property type="project" value="Ensembl"/>
</dbReference>
<dbReference type="STRING" id="10141.ENSCPOP00000010327"/>
<dbReference type="GeneTree" id="ENSGT00390000018077"/>
<dbReference type="InterPro" id="IPR001496">
    <property type="entry name" value="SOCS_box"/>
</dbReference>
<dbReference type="Gene3D" id="1.10.750.20">
    <property type="entry name" value="SOCS box"/>
    <property type="match status" value="1"/>
</dbReference>
<dbReference type="SUPFAM" id="SSF158235">
    <property type="entry name" value="SOCS box-like"/>
    <property type="match status" value="1"/>
</dbReference>
<reference evidence="6" key="3">
    <citation type="submission" date="2025-09" db="UniProtKB">
        <authorList>
            <consortium name="Ensembl"/>
        </authorList>
    </citation>
    <scope>IDENTIFICATION</scope>
    <source>
        <strain evidence="6">2N</strain>
    </source>
</reference>
<dbReference type="PANTHER" id="PTHR20966:SF2">
    <property type="entry name" value="ANKYRIN REPEAT AND SOCS BOX PROTEIN 17"/>
    <property type="match status" value="1"/>
</dbReference>
<dbReference type="GO" id="GO:0160087">
    <property type="term" value="P:spermatid cytoplasm removal during spermiation of flagellated sperm"/>
    <property type="evidence" value="ECO:0007669"/>
    <property type="project" value="Ensembl"/>
</dbReference>
<dbReference type="PANTHER" id="PTHR20966">
    <property type="entry name" value="ANKYRIN REPEAT AND SOCS BOX PROTEIN 17"/>
    <property type="match status" value="1"/>
</dbReference>
<evidence type="ECO:0000259" key="5">
    <source>
        <dbReference type="PROSITE" id="PS50225"/>
    </source>
</evidence>
<comment type="pathway">
    <text evidence="1">Protein modification; protein ubiquitination.</text>
</comment>
<dbReference type="InParanoid" id="H0VJA3"/>
<dbReference type="VEuPathDB" id="HostDB:ENSCPOG00000011485"/>
<dbReference type="GO" id="GO:0035556">
    <property type="term" value="P:intracellular signal transduction"/>
    <property type="evidence" value="ECO:0007669"/>
    <property type="project" value="InterPro"/>
</dbReference>
<keyword evidence="7" id="KW-1185">Reference proteome</keyword>
<keyword evidence="3" id="KW-0833">Ubl conjugation pathway</keyword>
<sequence>MSKHFKLCHKTSYDNLFCHLIEKIIKKPSLQFLGQWGYHCYEPRIYRTLAKILRSIDLNGFDLLLADYIAFVEKSRYCFEQSFYHEFTEICVNTILYWVFVRKGNPDFVELILKKTNDYLPDKDYHLALIWRTFTPVYCPSPLSGITPLYYVAQTRQSSIFKVLLQYGILENEKFPLNIVSTILLYPSRVRIMVDHELIHIEEDAKTCLVLCSRVLSAIAVKEIKMQLSLGRRPIITDWLEYIPPTRYKDPCELQHLCRITIRTQLLTNKMLPDGIFSLKIPVRLQKYLNLES</sequence>
<dbReference type="eggNOG" id="ENOG502QVW2">
    <property type="taxonomic scope" value="Eukaryota"/>
</dbReference>
<evidence type="ECO:0000256" key="1">
    <source>
        <dbReference type="ARBA" id="ARBA00004906"/>
    </source>
</evidence>
<dbReference type="CTD" id="127247"/>
<dbReference type="RefSeq" id="XP_003478861.1">
    <property type="nucleotide sequence ID" value="XM_003478813.2"/>
</dbReference>
<dbReference type="GeneID" id="100716031"/>
<gene>
    <name evidence="6" type="primary">ASB17</name>
</gene>
<dbReference type="Pfam" id="PF07525">
    <property type="entry name" value="SOCS_box"/>
    <property type="match status" value="1"/>
</dbReference>
<evidence type="ECO:0000256" key="3">
    <source>
        <dbReference type="ARBA" id="ARBA00022786"/>
    </source>
</evidence>
<reference evidence="7" key="1">
    <citation type="journal article" date="2011" name="Nature">
        <title>A high-resolution map of human evolutionary constraint using 29 mammals.</title>
        <authorList>
            <person name="Lindblad-Toh K."/>
            <person name="Garber M."/>
            <person name="Zuk O."/>
            <person name="Lin M.F."/>
            <person name="Parker B.J."/>
            <person name="Washietl S."/>
            <person name="Kheradpour P."/>
            <person name="Ernst J."/>
            <person name="Jordan G."/>
            <person name="Mauceli E."/>
            <person name="Ward L.D."/>
            <person name="Lowe C.B."/>
            <person name="Holloway A.K."/>
            <person name="Clamp M."/>
            <person name="Gnerre S."/>
            <person name="Alfoldi J."/>
            <person name="Beal K."/>
            <person name="Chang J."/>
            <person name="Clawson H."/>
            <person name="Cuff J."/>
            <person name="Di Palma F."/>
            <person name="Fitzgerald S."/>
            <person name="Flicek P."/>
            <person name="Guttman M."/>
            <person name="Hubisz M.J."/>
            <person name="Jaffe D.B."/>
            <person name="Jungreis I."/>
            <person name="Kent W.J."/>
            <person name="Kostka D."/>
            <person name="Lara M."/>
            <person name="Martins A.L."/>
            <person name="Massingham T."/>
            <person name="Moltke I."/>
            <person name="Raney B.J."/>
            <person name="Rasmussen M.D."/>
            <person name="Robinson J."/>
            <person name="Stark A."/>
            <person name="Vilella A.J."/>
            <person name="Wen J."/>
            <person name="Xie X."/>
            <person name="Zody M.C."/>
            <person name="Baldwin J."/>
            <person name="Bloom T."/>
            <person name="Chin C.W."/>
            <person name="Heiman D."/>
            <person name="Nicol R."/>
            <person name="Nusbaum C."/>
            <person name="Young S."/>
            <person name="Wilkinson J."/>
            <person name="Worley K.C."/>
            <person name="Kovar C.L."/>
            <person name="Muzny D.M."/>
            <person name="Gibbs R.A."/>
            <person name="Cree A."/>
            <person name="Dihn H.H."/>
            <person name="Fowler G."/>
            <person name="Jhangiani S."/>
            <person name="Joshi V."/>
            <person name="Lee S."/>
            <person name="Lewis L.R."/>
            <person name="Nazareth L.V."/>
            <person name="Okwuonu G."/>
            <person name="Santibanez J."/>
            <person name="Warren W.C."/>
            <person name="Mardis E.R."/>
            <person name="Weinstock G.M."/>
            <person name="Wilson R.K."/>
            <person name="Delehaunty K."/>
            <person name="Dooling D."/>
            <person name="Fronik C."/>
            <person name="Fulton L."/>
            <person name="Fulton B."/>
            <person name="Graves T."/>
            <person name="Minx P."/>
            <person name="Sodergren E."/>
            <person name="Birney E."/>
            <person name="Margulies E.H."/>
            <person name="Herrero J."/>
            <person name="Green E.D."/>
            <person name="Haussler D."/>
            <person name="Siepel A."/>
            <person name="Goldman N."/>
            <person name="Pollard K.S."/>
            <person name="Pedersen J.S."/>
            <person name="Lander E.S."/>
            <person name="Kellis M."/>
        </authorList>
    </citation>
    <scope>NUCLEOTIDE SEQUENCE [LARGE SCALE GENOMIC DNA]</scope>
    <source>
        <strain evidence="7">2N</strain>
    </source>
</reference>
<dbReference type="OMA" id="KLCHKTS"/>
<dbReference type="AlphaFoldDB" id="H0VJA3"/>
<dbReference type="HOGENOM" id="CLU_082443_0_0_1"/>
<dbReference type="GO" id="GO:0150147">
    <property type="term" value="P:cell-cell junction disassembly"/>
    <property type="evidence" value="ECO:0007669"/>
    <property type="project" value="Ensembl"/>
</dbReference>
<dbReference type="Bgee" id="ENSCPOG00000011485">
    <property type="expression patterns" value="Expressed in testis and 1 other cell type or tissue"/>
</dbReference>
<dbReference type="Proteomes" id="UP000005447">
    <property type="component" value="Unassembled WGS sequence"/>
</dbReference>
<keyword evidence="4" id="KW-0040">ANK repeat</keyword>